<keyword evidence="2" id="KW-1185">Reference proteome</keyword>
<gene>
    <name evidence="1" type="ORF">ML462_14025</name>
</gene>
<evidence type="ECO:0000313" key="2">
    <source>
        <dbReference type="Proteomes" id="UP001139226"/>
    </source>
</evidence>
<sequence>MAKDKERRLAEELYVKQRKTAKECAKLVGVTEKTMGDWVDKYGWKERRAAAMSSLKSGMENINELINIYTERAIAIERDNVDHLEPDQKKDLVKEKVGLIDAIAKLNKTKENFEKEHRIPYNVYINVTEQIMSAMLEKHPKLRTEVLDFFEEHINQIALKYR</sequence>
<evidence type="ECO:0000313" key="1">
    <source>
        <dbReference type="EMBL" id="MCH4824289.1"/>
    </source>
</evidence>
<dbReference type="AlphaFoldDB" id="A0A9X2AA36"/>
<reference evidence="1" key="1">
    <citation type="submission" date="2022-03" db="EMBL/GenBank/DDBJ databases">
        <title>Gramella crocea sp. nov., isolated from activated sludge of a seafood processing plant.</title>
        <authorList>
            <person name="Zhang X."/>
        </authorList>
    </citation>
    <scope>NUCLEOTIDE SEQUENCE</scope>
    <source>
        <strain evidence="1">YJ019</strain>
    </source>
</reference>
<comment type="caution">
    <text evidence="1">The sequence shown here is derived from an EMBL/GenBank/DDBJ whole genome shotgun (WGS) entry which is preliminary data.</text>
</comment>
<protein>
    <submittedName>
        <fullName evidence="1">Uncharacterized protein</fullName>
    </submittedName>
</protein>
<accession>A0A9X2AA36</accession>
<dbReference type="RefSeq" id="WP_240714457.1">
    <property type="nucleotide sequence ID" value="NZ_JAKVTV010000005.1"/>
</dbReference>
<dbReference type="Proteomes" id="UP001139226">
    <property type="component" value="Unassembled WGS sequence"/>
</dbReference>
<name>A0A9X2AA36_9FLAO</name>
<dbReference type="EMBL" id="JAKVTV010000005">
    <property type="protein sequence ID" value="MCH4824289.1"/>
    <property type="molecule type" value="Genomic_DNA"/>
</dbReference>
<proteinExistence type="predicted"/>
<organism evidence="1 2">
    <name type="scientific">Christiangramia lutea</name>
    <dbReference type="NCBI Taxonomy" id="1607951"/>
    <lineage>
        <taxon>Bacteria</taxon>
        <taxon>Pseudomonadati</taxon>
        <taxon>Bacteroidota</taxon>
        <taxon>Flavobacteriia</taxon>
        <taxon>Flavobacteriales</taxon>
        <taxon>Flavobacteriaceae</taxon>
        <taxon>Christiangramia</taxon>
    </lineage>
</organism>